<evidence type="ECO:0000256" key="2">
    <source>
        <dbReference type="ARBA" id="ARBA00005582"/>
    </source>
</evidence>
<evidence type="ECO:0000313" key="7">
    <source>
        <dbReference type="EMBL" id="KAG6514597.1"/>
    </source>
</evidence>
<keyword evidence="5" id="KW-0460">Magnesium</keyword>
<dbReference type="SUPFAM" id="SSF55811">
    <property type="entry name" value="Nudix"/>
    <property type="match status" value="1"/>
</dbReference>
<sequence>MSTYRQTLQVYEWCIPYKFNPGEEADKSMEVLVVSSPKGNGLLFPKGGWETDETIKEAASREAMEEAGVQGHIERKLGKWKYKSRTYDSYYEGTMFPLHVTQELGDWPEMHTRERKWVTVAEAKEGCQHPWMKEALERLLSESQYPPLTLSASSLACNAK</sequence>
<comment type="similarity">
    <text evidence="2">Belongs to the Nudix hydrolase family.</text>
</comment>
<accession>A0A8J5GT90</accession>
<dbReference type="Pfam" id="PF00293">
    <property type="entry name" value="NUDIX"/>
    <property type="match status" value="1"/>
</dbReference>
<dbReference type="GO" id="GO:0046872">
    <property type="term" value="F:metal ion binding"/>
    <property type="evidence" value="ECO:0007669"/>
    <property type="project" value="UniProtKB-KW"/>
</dbReference>
<dbReference type="GO" id="GO:0016462">
    <property type="term" value="F:pyrophosphatase activity"/>
    <property type="evidence" value="ECO:0007669"/>
    <property type="project" value="InterPro"/>
</dbReference>
<keyword evidence="3" id="KW-0479">Metal-binding</keyword>
<dbReference type="PANTHER" id="PTHR12629">
    <property type="entry name" value="DIPHOSPHOINOSITOL POLYPHOSPHATE PHOSPHOHYDROLASE"/>
    <property type="match status" value="1"/>
</dbReference>
<protein>
    <recommendedName>
        <fullName evidence="6">Nudix hydrolase domain-containing protein</fullName>
    </recommendedName>
</protein>
<dbReference type="GO" id="GO:0005634">
    <property type="term" value="C:nucleus"/>
    <property type="evidence" value="ECO:0007669"/>
    <property type="project" value="TreeGrafter"/>
</dbReference>
<evidence type="ECO:0000256" key="1">
    <source>
        <dbReference type="ARBA" id="ARBA00001946"/>
    </source>
</evidence>
<dbReference type="PROSITE" id="PS51462">
    <property type="entry name" value="NUDIX"/>
    <property type="match status" value="1"/>
</dbReference>
<gene>
    <name evidence="7" type="ORF">ZIOFF_024965</name>
</gene>
<keyword evidence="8" id="KW-1185">Reference proteome</keyword>
<evidence type="ECO:0000259" key="6">
    <source>
        <dbReference type="PROSITE" id="PS51462"/>
    </source>
</evidence>
<feature type="domain" description="Nudix hydrolase" evidence="6">
    <location>
        <begin position="7"/>
        <end position="140"/>
    </location>
</feature>
<dbReference type="Gene3D" id="3.90.79.10">
    <property type="entry name" value="Nucleoside Triphosphate Pyrophosphohydrolase"/>
    <property type="match status" value="1"/>
</dbReference>
<proteinExistence type="inferred from homology"/>
<evidence type="ECO:0000313" key="8">
    <source>
        <dbReference type="Proteomes" id="UP000734854"/>
    </source>
</evidence>
<dbReference type="EMBL" id="JACMSC010000007">
    <property type="protein sequence ID" value="KAG6514597.1"/>
    <property type="molecule type" value="Genomic_DNA"/>
</dbReference>
<keyword evidence="4" id="KW-0378">Hydrolase</keyword>
<dbReference type="PANTHER" id="PTHR12629:SF42">
    <property type="entry name" value="OS02G0734300 PROTEIN"/>
    <property type="match status" value="1"/>
</dbReference>
<evidence type="ECO:0000256" key="3">
    <source>
        <dbReference type="ARBA" id="ARBA00022723"/>
    </source>
</evidence>
<dbReference type="InterPro" id="IPR000086">
    <property type="entry name" value="NUDIX_hydrolase_dom"/>
</dbReference>
<evidence type="ECO:0000256" key="4">
    <source>
        <dbReference type="ARBA" id="ARBA00022801"/>
    </source>
</evidence>
<dbReference type="CDD" id="cd04666">
    <property type="entry name" value="NUDIX_DIPP2_like_Nudt4"/>
    <property type="match status" value="1"/>
</dbReference>
<dbReference type="AlphaFoldDB" id="A0A8J5GT90"/>
<name>A0A8J5GT90_ZINOF</name>
<dbReference type="InterPro" id="IPR047198">
    <property type="entry name" value="DDP-like_NUDIX"/>
</dbReference>
<dbReference type="Proteomes" id="UP000734854">
    <property type="component" value="Unassembled WGS sequence"/>
</dbReference>
<dbReference type="GO" id="GO:0005737">
    <property type="term" value="C:cytoplasm"/>
    <property type="evidence" value="ECO:0007669"/>
    <property type="project" value="TreeGrafter"/>
</dbReference>
<dbReference type="PROSITE" id="PS00893">
    <property type="entry name" value="NUDIX_BOX"/>
    <property type="match status" value="1"/>
</dbReference>
<reference evidence="7 8" key="1">
    <citation type="submission" date="2020-08" db="EMBL/GenBank/DDBJ databases">
        <title>Plant Genome Project.</title>
        <authorList>
            <person name="Zhang R.-G."/>
        </authorList>
    </citation>
    <scope>NUCLEOTIDE SEQUENCE [LARGE SCALE GENOMIC DNA]</scope>
    <source>
        <tissue evidence="7">Rhizome</tissue>
    </source>
</reference>
<dbReference type="InterPro" id="IPR020084">
    <property type="entry name" value="NUDIX_hydrolase_CS"/>
</dbReference>
<comment type="cofactor">
    <cofactor evidence="1">
        <name>Mg(2+)</name>
        <dbReference type="ChEBI" id="CHEBI:18420"/>
    </cofactor>
</comment>
<comment type="caution">
    <text evidence="7">The sequence shown here is derived from an EMBL/GenBank/DDBJ whole genome shotgun (WGS) entry which is preliminary data.</text>
</comment>
<dbReference type="InterPro" id="IPR015797">
    <property type="entry name" value="NUDIX_hydrolase-like_dom_sf"/>
</dbReference>
<organism evidence="7 8">
    <name type="scientific">Zingiber officinale</name>
    <name type="common">Ginger</name>
    <name type="synonym">Amomum zingiber</name>
    <dbReference type="NCBI Taxonomy" id="94328"/>
    <lineage>
        <taxon>Eukaryota</taxon>
        <taxon>Viridiplantae</taxon>
        <taxon>Streptophyta</taxon>
        <taxon>Embryophyta</taxon>
        <taxon>Tracheophyta</taxon>
        <taxon>Spermatophyta</taxon>
        <taxon>Magnoliopsida</taxon>
        <taxon>Liliopsida</taxon>
        <taxon>Zingiberales</taxon>
        <taxon>Zingiberaceae</taxon>
        <taxon>Zingiber</taxon>
    </lineage>
</organism>
<evidence type="ECO:0000256" key="5">
    <source>
        <dbReference type="ARBA" id="ARBA00022842"/>
    </source>
</evidence>